<comment type="cofactor">
    <cofactor evidence="1">
        <name>[4Fe-4S] cluster</name>
        <dbReference type="ChEBI" id="CHEBI:49883"/>
    </cofactor>
</comment>
<dbReference type="InterPro" id="IPR013785">
    <property type="entry name" value="Aldolase_TIM"/>
</dbReference>
<dbReference type="InterPro" id="IPR001989">
    <property type="entry name" value="Radical_activat_CS"/>
</dbReference>
<dbReference type="InterPro" id="IPR017896">
    <property type="entry name" value="4Fe4S_Fe-S-bd"/>
</dbReference>
<comment type="similarity">
    <text evidence="2">Belongs to the organic radical-activating enzymes family.</text>
</comment>
<evidence type="ECO:0000256" key="7">
    <source>
        <dbReference type="ARBA" id="ARBA00023004"/>
    </source>
</evidence>
<evidence type="ECO:0000313" key="12">
    <source>
        <dbReference type="EMBL" id="PWJ31490.1"/>
    </source>
</evidence>
<evidence type="ECO:0000313" key="13">
    <source>
        <dbReference type="Proteomes" id="UP000245845"/>
    </source>
</evidence>
<dbReference type="Pfam" id="PF00037">
    <property type="entry name" value="Fer4"/>
    <property type="match status" value="1"/>
</dbReference>
<comment type="catalytic activity">
    <reaction evidence="9">
        <text>glycyl-[protein] + reduced [flavodoxin] + S-adenosyl-L-methionine = glycin-2-yl radical-[protein] + semiquinone [flavodoxin] + 5'-deoxyadenosine + L-methionine + H(+)</text>
        <dbReference type="Rhea" id="RHEA:61976"/>
        <dbReference type="Rhea" id="RHEA-COMP:10622"/>
        <dbReference type="Rhea" id="RHEA-COMP:14480"/>
        <dbReference type="Rhea" id="RHEA-COMP:15993"/>
        <dbReference type="Rhea" id="RHEA-COMP:15994"/>
        <dbReference type="ChEBI" id="CHEBI:15378"/>
        <dbReference type="ChEBI" id="CHEBI:17319"/>
        <dbReference type="ChEBI" id="CHEBI:29947"/>
        <dbReference type="ChEBI" id="CHEBI:32722"/>
        <dbReference type="ChEBI" id="CHEBI:57618"/>
        <dbReference type="ChEBI" id="CHEBI:57844"/>
        <dbReference type="ChEBI" id="CHEBI:59789"/>
        <dbReference type="ChEBI" id="CHEBI:140311"/>
    </reaction>
</comment>
<dbReference type="InterPro" id="IPR007197">
    <property type="entry name" value="rSAM"/>
</dbReference>
<dbReference type="OrthoDB" id="9782387at2"/>
<dbReference type="SUPFAM" id="SSF54862">
    <property type="entry name" value="4Fe-4S ferredoxins"/>
    <property type="match status" value="1"/>
</dbReference>
<dbReference type="Pfam" id="PF04055">
    <property type="entry name" value="Radical_SAM"/>
    <property type="match status" value="1"/>
</dbReference>
<evidence type="ECO:0000256" key="2">
    <source>
        <dbReference type="ARBA" id="ARBA00009777"/>
    </source>
</evidence>
<evidence type="ECO:0000256" key="9">
    <source>
        <dbReference type="ARBA" id="ARBA00047365"/>
    </source>
</evidence>
<dbReference type="SFLD" id="SFLDG01118">
    <property type="entry name" value="activating_enzymes__group_2"/>
    <property type="match status" value="1"/>
</dbReference>
<dbReference type="NCBIfam" id="TIGR02494">
    <property type="entry name" value="PFLE_PFLC"/>
    <property type="match status" value="1"/>
</dbReference>
<keyword evidence="12" id="KW-0456">Lyase</keyword>
<evidence type="ECO:0000259" key="11">
    <source>
        <dbReference type="PROSITE" id="PS51918"/>
    </source>
</evidence>
<proteinExistence type="inferred from homology"/>
<dbReference type="Gene3D" id="3.20.20.70">
    <property type="entry name" value="Aldolase class I"/>
    <property type="match status" value="1"/>
</dbReference>
<dbReference type="SFLD" id="SFLDS00029">
    <property type="entry name" value="Radical_SAM"/>
    <property type="match status" value="1"/>
</dbReference>
<dbReference type="RefSeq" id="WP_109730184.1">
    <property type="nucleotide sequence ID" value="NZ_BAAACK010000006.1"/>
</dbReference>
<dbReference type="PROSITE" id="PS01087">
    <property type="entry name" value="RADICAL_ACTIVATING"/>
    <property type="match status" value="1"/>
</dbReference>
<dbReference type="InterPro" id="IPR017900">
    <property type="entry name" value="4Fe4S_Fe_S_CS"/>
</dbReference>
<dbReference type="InterPro" id="IPR012839">
    <property type="entry name" value="Organic_radical_activase"/>
</dbReference>
<dbReference type="PROSITE" id="PS00198">
    <property type="entry name" value="4FE4S_FER_1"/>
    <property type="match status" value="1"/>
</dbReference>
<dbReference type="PIRSF" id="PIRSF000371">
    <property type="entry name" value="PFL_act_enz"/>
    <property type="match status" value="1"/>
</dbReference>
<feature type="domain" description="Radical SAM core" evidence="11">
    <location>
        <begin position="10"/>
        <end position="299"/>
    </location>
</feature>
<dbReference type="InterPro" id="IPR058240">
    <property type="entry name" value="rSAM_sf"/>
</dbReference>
<feature type="domain" description="4Fe-4S ferredoxin-type" evidence="10">
    <location>
        <begin position="74"/>
        <end position="102"/>
    </location>
</feature>
<keyword evidence="3" id="KW-0004">4Fe-4S</keyword>
<dbReference type="EMBL" id="QGDL01000002">
    <property type="protein sequence ID" value="PWJ31490.1"/>
    <property type="molecule type" value="Genomic_DNA"/>
</dbReference>
<dbReference type="NCBIfam" id="NF043069">
    <property type="entry name" value="T4HPD_activ_SAM"/>
    <property type="match status" value="1"/>
</dbReference>
<dbReference type="SFLD" id="SFLDG01066">
    <property type="entry name" value="organic_radical-activating_enz"/>
    <property type="match status" value="1"/>
</dbReference>
<evidence type="ECO:0000256" key="3">
    <source>
        <dbReference type="ARBA" id="ARBA00022485"/>
    </source>
</evidence>
<name>A0A2Y9C4M2_9FIRM</name>
<evidence type="ECO:0000256" key="8">
    <source>
        <dbReference type="ARBA" id="ARBA00023014"/>
    </source>
</evidence>
<keyword evidence="5" id="KW-0479">Metal-binding</keyword>
<dbReference type="PROSITE" id="PS51379">
    <property type="entry name" value="4FE4S_FER_2"/>
    <property type="match status" value="2"/>
</dbReference>
<keyword evidence="7" id="KW-0408">Iron</keyword>
<dbReference type="InterPro" id="IPR034457">
    <property type="entry name" value="Organic_radical-activating"/>
</dbReference>
<evidence type="ECO:0000256" key="5">
    <source>
        <dbReference type="ARBA" id="ARBA00022723"/>
    </source>
</evidence>
<reference evidence="12 13" key="1">
    <citation type="submission" date="2018-05" db="EMBL/GenBank/DDBJ databases">
        <title>The Hungate 1000. A catalogue of reference genomes from the rumen microbiome.</title>
        <authorList>
            <person name="Kelly W."/>
        </authorList>
    </citation>
    <scope>NUCLEOTIDE SEQUENCE [LARGE SCALE GENOMIC DNA]</scope>
    <source>
        <strain evidence="12 13">NLAE-zl-C242</strain>
    </source>
</reference>
<gene>
    <name evidence="12" type="ORF">A8806_102348</name>
</gene>
<protein>
    <submittedName>
        <fullName evidence="12">Pyruvate formate lyase activating enzyme</fullName>
    </submittedName>
</protein>
<dbReference type="PANTHER" id="PTHR30352">
    <property type="entry name" value="PYRUVATE FORMATE-LYASE-ACTIVATING ENZYME"/>
    <property type="match status" value="1"/>
</dbReference>
<evidence type="ECO:0000256" key="4">
    <source>
        <dbReference type="ARBA" id="ARBA00022691"/>
    </source>
</evidence>
<evidence type="ECO:0000259" key="10">
    <source>
        <dbReference type="PROSITE" id="PS51379"/>
    </source>
</evidence>
<dbReference type="GO" id="GO:0016829">
    <property type="term" value="F:lyase activity"/>
    <property type="evidence" value="ECO:0007669"/>
    <property type="project" value="UniProtKB-KW"/>
</dbReference>
<keyword evidence="12" id="KW-0670">Pyruvate</keyword>
<dbReference type="GO" id="GO:0051539">
    <property type="term" value="F:4 iron, 4 sulfur cluster binding"/>
    <property type="evidence" value="ECO:0007669"/>
    <property type="project" value="UniProtKB-KW"/>
</dbReference>
<evidence type="ECO:0000256" key="1">
    <source>
        <dbReference type="ARBA" id="ARBA00001966"/>
    </source>
</evidence>
<dbReference type="Proteomes" id="UP000245845">
    <property type="component" value="Unassembled WGS sequence"/>
</dbReference>
<dbReference type="InterPro" id="IPR040074">
    <property type="entry name" value="BssD/PflA/YjjW"/>
</dbReference>
<dbReference type="PANTHER" id="PTHR30352:SF4">
    <property type="entry name" value="PYRUVATE FORMATE-LYASE 2-ACTIVATING ENZYME"/>
    <property type="match status" value="1"/>
</dbReference>
<dbReference type="SUPFAM" id="SSF102114">
    <property type="entry name" value="Radical SAM enzymes"/>
    <property type="match status" value="1"/>
</dbReference>
<sequence length="302" mass="33498">MSLITDIQKYSIHDGDGIRTTVFFKGCRLKCVWCHNPETQNYKKELLFDQEKCVGCGACAAACPNGAVTISGGKAVTDREKCTVCGQCIDVCNLNLREIAGDEYSVNDLVKELKKDEMFYEESGGGVTLSGGEVMTADMDYVEALVKKLHRMGISVMIDTCGQAPYGNFERILPFVDAFLYDIKTMDNEIHKRYMGAGNEVILGNLEKLSQAGARIYIRIPTIKEVNGNDEAMKAIIAWLQEKNIHAAKVNLLPYHNTGSGKYPKVGMCYEGNDLHAPDKEEMNHFVELFQQAGYHNVKIGG</sequence>
<dbReference type="AlphaFoldDB" id="A0A2Y9C4M2"/>
<feature type="domain" description="4Fe-4S ferredoxin-type" evidence="10">
    <location>
        <begin position="44"/>
        <end position="73"/>
    </location>
</feature>
<dbReference type="PROSITE" id="PS51918">
    <property type="entry name" value="RADICAL_SAM"/>
    <property type="match status" value="1"/>
</dbReference>
<dbReference type="Gene3D" id="3.30.70.20">
    <property type="match status" value="1"/>
</dbReference>
<keyword evidence="13" id="KW-1185">Reference proteome</keyword>
<comment type="caution">
    <text evidence="12">The sequence shown here is derived from an EMBL/GenBank/DDBJ whole genome shotgun (WGS) entry which is preliminary data.</text>
</comment>
<organism evidence="12 13">
    <name type="scientific">Faecalicatena orotica</name>
    <dbReference type="NCBI Taxonomy" id="1544"/>
    <lineage>
        <taxon>Bacteria</taxon>
        <taxon>Bacillati</taxon>
        <taxon>Bacillota</taxon>
        <taxon>Clostridia</taxon>
        <taxon>Lachnospirales</taxon>
        <taxon>Lachnospiraceae</taxon>
        <taxon>Faecalicatena</taxon>
    </lineage>
</organism>
<dbReference type="GO" id="GO:0046872">
    <property type="term" value="F:metal ion binding"/>
    <property type="evidence" value="ECO:0007669"/>
    <property type="project" value="UniProtKB-KW"/>
</dbReference>
<evidence type="ECO:0000256" key="6">
    <source>
        <dbReference type="ARBA" id="ARBA00023002"/>
    </source>
</evidence>
<keyword evidence="4" id="KW-0949">S-adenosyl-L-methionine</keyword>
<keyword evidence="6" id="KW-0560">Oxidoreductase</keyword>
<keyword evidence="8" id="KW-0411">Iron-sulfur</keyword>
<dbReference type="InterPro" id="IPR050014">
    <property type="entry name" value="T4HPD_activ_SAM"/>
</dbReference>
<dbReference type="GO" id="GO:0043364">
    <property type="term" value="F:glycyl-radical enzyme activating activity"/>
    <property type="evidence" value="ECO:0007669"/>
    <property type="project" value="InterPro"/>
</dbReference>
<accession>A0A2Y9C4M2</accession>